<dbReference type="EMBL" id="FMVM01000008">
    <property type="protein sequence ID" value="SCY73504.1"/>
    <property type="molecule type" value="Genomic_DNA"/>
</dbReference>
<gene>
    <name evidence="1" type="ORF">SAMN05720606_108178</name>
</gene>
<evidence type="ECO:0000313" key="1">
    <source>
        <dbReference type="EMBL" id="SCY73504.1"/>
    </source>
</evidence>
<reference evidence="2" key="1">
    <citation type="submission" date="2016-10" db="EMBL/GenBank/DDBJ databases">
        <authorList>
            <person name="Varghese N."/>
            <person name="Submissions S."/>
        </authorList>
    </citation>
    <scope>NUCLEOTIDE SEQUENCE [LARGE SCALE GENOMIC DNA]</scope>
    <source>
        <strain evidence="2">BL9</strain>
    </source>
</reference>
<keyword evidence="2" id="KW-1185">Reference proteome</keyword>
<dbReference type="RefSeq" id="WP_090920307.1">
    <property type="nucleotide sequence ID" value="NZ_FMVM01000008.1"/>
</dbReference>
<dbReference type="Proteomes" id="UP000198538">
    <property type="component" value="Unassembled WGS sequence"/>
</dbReference>
<sequence>MSTLQPIIHVLQHSSDEDVVEQFFEHEPLIWIDWREDEGDIIQYFNGQLPESDQIKCEIIDIDKPRGVDIVLSSNHRKHTIPFADDRTDRDSAIRAMQEMIAPRYQIRWFMESLGNDTLAYLLLSTEQWTELENQFSKEKLEFYFQPVTNESNMFSLDMDEVFTLIETRQKARTSE</sequence>
<name>A0A1G5IBY4_9BACL</name>
<proteinExistence type="predicted"/>
<organism evidence="1 2">
    <name type="scientific">Paenibacillus polysaccharolyticus</name>
    <dbReference type="NCBI Taxonomy" id="582692"/>
    <lineage>
        <taxon>Bacteria</taxon>
        <taxon>Bacillati</taxon>
        <taxon>Bacillota</taxon>
        <taxon>Bacilli</taxon>
        <taxon>Bacillales</taxon>
        <taxon>Paenibacillaceae</taxon>
        <taxon>Paenibacillus</taxon>
    </lineage>
</organism>
<dbReference type="AlphaFoldDB" id="A0A1G5IBY4"/>
<evidence type="ECO:0008006" key="3">
    <source>
        <dbReference type="Google" id="ProtNLM"/>
    </source>
</evidence>
<evidence type="ECO:0000313" key="2">
    <source>
        <dbReference type="Proteomes" id="UP000198538"/>
    </source>
</evidence>
<protein>
    <recommendedName>
        <fullName evidence="3">Glutathione reductase</fullName>
    </recommendedName>
</protein>
<dbReference type="STRING" id="582692.SAMN05720606_108178"/>
<accession>A0A1G5IBY4</accession>